<evidence type="ECO:0000313" key="1">
    <source>
        <dbReference type="EMBL" id="KKL71239.1"/>
    </source>
</evidence>
<proteinExistence type="predicted"/>
<dbReference type="EMBL" id="LAZR01025652">
    <property type="protein sequence ID" value="KKL71239.1"/>
    <property type="molecule type" value="Genomic_DNA"/>
</dbReference>
<organism evidence="1">
    <name type="scientific">marine sediment metagenome</name>
    <dbReference type="NCBI Taxonomy" id="412755"/>
    <lineage>
        <taxon>unclassified sequences</taxon>
        <taxon>metagenomes</taxon>
        <taxon>ecological metagenomes</taxon>
    </lineage>
</organism>
<sequence>MKVELSVEKHGASVEFRASIVHGLDEVKTIGFMPGSS</sequence>
<comment type="caution">
    <text evidence="1">The sequence shown here is derived from an EMBL/GenBank/DDBJ whole genome shotgun (WGS) entry which is preliminary data.</text>
</comment>
<name>A0A0F9EB92_9ZZZZ</name>
<gene>
    <name evidence="1" type="ORF">LCGC14_2096940</name>
</gene>
<feature type="non-terminal residue" evidence="1">
    <location>
        <position position="37"/>
    </location>
</feature>
<accession>A0A0F9EB92</accession>
<reference evidence="1" key="1">
    <citation type="journal article" date="2015" name="Nature">
        <title>Complex archaea that bridge the gap between prokaryotes and eukaryotes.</title>
        <authorList>
            <person name="Spang A."/>
            <person name="Saw J.H."/>
            <person name="Jorgensen S.L."/>
            <person name="Zaremba-Niedzwiedzka K."/>
            <person name="Martijn J."/>
            <person name="Lind A.E."/>
            <person name="van Eijk R."/>
            <person name="Schleper C."/>
            <person name="Guy L."/>
            <person name="Ettema T.J."/>
        </authorList>
    </citation>
    <scope>NUCLEOTIDE SEQUENCE</scope>
</reference>
<protein>
    <submittedName>
        <fullName evidence="1">Uncharacterized protein</fullName>
    </submittedName>
</protein>
<dbReference type="AlphaFoldDB" id="A0A0F9EB92"/>